<evidence type="ECO:0000313" key="2">
    <source>
        <dbReference type="EMBL" id="KAL3859336.1"/>
    </source>
</evidence>
<evidence type="ECO:0000259" key="1">
    <source>
        <dbReference type="Pfam" id="PF18738"/>
    </source>
</evidence>
<accession>A0ABD3VE69</accession>
<dbReference type="EMBL" id="JBJQND010000012">
    <property type="protein sequence ID" value="KAL3859336.1"/>
    <property type="molecule type" value="Genomic_DNA"/>
</dbReference>
<proteinExistence type="predicted"/>
<dbReference type="AlphaFoldDB" id="A0ABD3VE69"/>
<evidence type="ECO:0000313" key="3">
    <source>
        <dbReference type="Proteomes" id="UP001634394"/>
    </source>
</evidence>
<protein>
    <recommendedName>
        <fullName evidence="1">DZIP3-like HEPN domain-containing protein</fullName>
    </recommendedName>
</protein>
<gene>
    <name evidence="2" type="ORF">ACJMK2_009561</name>
</gene>
<comment type="caution">
    <text evidence="2">The sequence shown here is derived from an EMBL/GenBank/DDBJ whole genome shotgun (WGS) entry which is preliminary data.</text>
</comment>
<feature type="domain" description="DZIP3-like HEPN" evidence="1">
    <location>
        <begin position="72"/>
        <end position="170"/>
    </location>
</feature>
<keyword evidence="3" id="KW-1185">Reference proteome</keyword>
<dbReference type="Pfam" id="PF18738">
    <property type="entry name" value="HEPN_DZIP3"/>
    <property type="match status" value="1"/>
</dbReference>
<name>A0ABD3VE69_SINWO</name>
<organism evidence="2 3">
    <name type="scientific">Sinanodonta woodiana</name>
    <name type="common">Chinese pond mussel</name>
    <name type="synonym">Anodonta woodiana</name>
    <dbReference type="NCBI Taxonomy" id="1069815"/>
    <lineage>
        <taxon>Eukaryota</taxon>
        <taxon>Metazoa</taxon>
        <taxon>Spiralia</taxon>
        <taxon>Lophotrochozoa</taxon>
        <taxon>Mollusca</taxon>
        <taxon>Bivalvia</taxon>
        <taxon>Autobranchia</taxon>
        <taxon>Heteroconchia</taxon>
        <taxon>Palaeoheterodonta</taxon>
        <taxon>Unionida</taxon>
        <taxon>Unionoidea</taxon>
        <taxon>Unionidae</taxon>
        <taxon>Unioninae</taxon>
        <taxon>Sinanodonta</taxon>
    </lineage>
</organism>
<reference evidence="2 3" key="1">
    <citation type="submission" date="2024-11" db="EMBL/GenBank/DDBJ databases">
        <title>Chromosome-level genome assembly of the freshwater bivalve Anodonta woodiana.</title>
        <authorList>
            <person name="Chen X."/>
        </authorList>
    </citation>
    <scope>NUCLEOTIDE SEQUENCE [LARGE SCALE GENOMIC DNA]</scope>
    <source>
        <strain evidence="2">MN2024</strain>
        <tissue evidence="2">Gills</tissue>
    </source>
</reference>
<dbReference type="InterPro" id="IPR041249">
    <property type="entry name" value="HEPN_DZIP3"/>
</dbReference>
<sequence length="789" mass="91478">MASSCGSSYGSCLKTTNYARMCRIVVDVFRDILWQVLTNEILPADLPKKVQTDKKKLGKLDLKIKTWLCGISPLSTEIPIAVKFDVTSLYTLIRNLCSQVPAPSTQWGQTPPAGGVTLGDDIERVREFRNILYGHATQAKIETADFNKLCIEIKDVASRFDAYFCSKAMKCDFEREIDTILACFMDKSLEDDYIEKMKQIAILSDDLGHVKHEVADMKKTLKSVQDAVCDVVKGVKENAEDSRNHLCRIEGTLERLDLKKDKDKVEDTTCSLVNKEQDCNENAGISREDISLEMPQGMEGKICIIKCYTDLKLELERDIVMDIAKDFFKKKKHKDVLEDLRQAGTRRLCIDRLLKRVLQLKASRLKIFFDLLKRKCPERAQKLAEIKVTDKDRENFTQVSKSVQMVPHGIQNSLKFEQLDVEFFQCHFQDIPEKVDKIADVLLSQFHISIFNHSKMMQLNNPVEKIHALLEKIQSCHFDSDSEVQSMLGSSLYDEWQHFRVNGSRQGLENQGIWHYLLERIQSSREYVIQHFRGLRIRFMQARRGSLVLKFETLDNFDVKLLKPEDVKEKVWDMITTLCPKYQGIFKEPVHLTIFYKPLSNTDSAEIHFYLETSTENEEFSCMKLGSHDKQYIVEEMNPASLTSWILNTLQLDENTKAKLVDLVSTKDISRRKKMKILLNIVESLGNGYQLLEKYCEEHDTFLYDKVFKIHRQMMVVENPDGAKQYEFSEEGLQRISSTWIDFTVEPKDLKFKESKQGVLRTDTRKEPFRLSSTLSHPVEERYLEYHCK</sequence>
<dbReference type="Proteomes" id="UP001634394">
    <property type="component" value="Unassembled WGS sequence"/>
</dbReference>